<keyword evidence="1" id="KW-0472">Membrane</keyword>
<accession>A0A432W1S1</accession>
<evidence type="ECO:0000313" key="3">
    <source>
        <dbReference type="EMBL" id="RUO23172.1"/>
    </source>
</evidence>
<evidence type="ECO:0000256" key="1">
    <source>
        <dbReference type="SAM" id="Phobius"/>
    </source>
</evidence>
<comment type="caution">
    <text evidence="3">The sequence shown here is derived from an EMBL/GenBank/DDBJ whole genome shotgun (WGS) entry which is preliminary data.</text>
</comment>
<organism evidence="3 4">
    <name type="scientific">Aliidiomarina iranensis</name>
    <dbReference type="NCBI Taxonomy" id="1434071"/>
    <lineage>
        <taxon>Bacteria</taxon>
        <taxon>Pseudomonadati</taxon>
        <taxon>Pseudomonadota</taxon>
        <taxon>Gammaproteobacteria</taxon>
        <taxon>Alteromonadales</taxon>
        <taxon>Idiomarinaceae</taxon>
        <taxon>Aliidiomarina</taxon>
    </lineage>
</organism>
<feature type="domain" description="DUF2489" evidence="2">
    <location>
        <begin position="14"/>
        <end position="142"/>
    </location>
</feature>
<dbReference type="RefSeq" id="WP_126764712.1">
    <property type="nucleotide sequence ID" value="NZ_PIPJ01000001.1"/>
</dbReference>
<dbReference type="AlphaFoldDB" id="A0A432W1S1"/>
<keyword evidence="4" id="KW-1185">Reference proteome</keyword>
<dbReference type="EMBL" id="PIPJ01000001">
    <property type="protein sequence ID" value="RUO23172.1"/>
    <property type="molecule type" value="Genomic_DNA"/>
</dbReference>
<gene>
    <name evidence="3" type="ORF">CWE08_00515</name>
</gene>
<reference evidence="4" key="1">
    <citation type="journal article" date="2018" name="Front. Microbiol.">
        <title>Genome-Based Analysis Reveals the Taxonomy and Diversity of the Family Idiomarinaceae.</title>
        <authorList>
            <person name="Liu Y."/>
            <person name="Lai Q."/>
            <person name="Shao Z."/>
        </authorList>
    </citation>
    <scope>NUCLEOTIDE SEQUENCE [LARGE SCALE GENOMIC DNA]</scope>
    <source>
        <strain evidence="4">GBPy7</strain>
    </source>
</reference>
<dbReference type="OrthoDB" id="5293867at2"/>
<evidence type="ECO:0000313" key="4">
    <source>
        <dbReference type="Proteomes" id="UP000288395"/>
    </source>
</evidence>
<name>A0A432W1S1_9GAMM</name>
<protein>
    <submittedName>
        <fullName evidence="3">DUF2489 domain-containing protein</fullName>
    </submittedName>
</protein>
<dbReference type="InterPro" id="IPR019617">
    <property type="entry name" value="DUF2489"/>
</dbReference>
<evidence type="ECO:0000259" key="2">
    <source>
        <dbReference type="Pfam" id="PF10675"/>
    </source>
</evidence>
<keyword evidence="1" id="KW-0812">Transmembrane</keyword>
<feature type="transmembrane region" description="Helical" evidence="1">
    <location>
        <begin position="6"/>
        <end position="25"/>
    </location>
</feature>
<sequence length="154" mass="18105">MLLWIALIIGVLVVAGLSIYAGILLSRLRQQNKGIAKNQKKRLNYLHESIETIAKAMQQDQCPLSEGCIRIAVLLDNLPDAERHNFGKRWPSIHELYERIKHMPTHDARKEFPKKEIRKMDFERERFEVELEQPIKEDLQALMVWVKEERVKHG</sequence>
<dbReference type="Pfam" id="PF10675">
    <property type="entry name" value="DUF2489"/>
    <property type="match status" value="1"/>
</dbReference>
<proteinExistence type="predicted"/>
<keyword evidence="1" id="KW-1133">Transmembrane helix</keyword>
<dbReference type="Proteomes" id="UP000288395">
    <property type="component" value="Unassembled WGS sequence"/>
</dbReference>